<evidence type="ECO:0000313" key="2">
    <source>
        <dbReference type="Proteomes" id="UP001209878"/>
    </source>
</evidence>
<protein>
    <submittedName>
        <fullName evidence="1">Uncharacterized protein</fullName>
    </submittedName>
</protein>
<dbReference type="Gene3D" id="3.80.10.10">
    <property type="entry name" value="Ribonuclease Inhibitor"/>
    <property type="match status" value="1"/>
</dbReference>
<name>A0AAD9MPJ9_RIDPI</name>
<organism evidence="1 2">
    <name type="scientific">Ridgeia piscesae</name>
    <name type="common">Tubeworm</name>
    <dbReference type="NCBI Taxonomy" id="27915"/>
    <lineage>
        <taxon>Eukaryota</taxon>
        <taxon>Metazoa</taxon>
        <taxon>Spiralia</taxon>
        <taxon>Lophotrochozoa</taxon>
        <taxon>Annelida</taxon>
        <taxon>Polychaeta</taxon>
        <taxon>Sedentaria</taxon>
        <taxon>Canalipalpata</taxon>
        <taxon>Sabellida</taxon>
        <taxon>Siboglinidae</taxon>
        <taxon>Ridgeia</taxon>
    </lineage>
</organism>
<dbReference type="Pfam" id="PF00560">
    <property type="entry name" value="LRR_1"/>
    <property type="match status" value="1"/>
</dbReference>
<evidence type="ECO:0000313" key="1">
    <source>
        <dbReference type="EMBL" id="KAK2138234.1"/>
    </source>
</evidence>
<dbReference type="SUPFAM" id="SSF52058">
    <property type="entry name" value="L domain-like"/>
    <property type="match status" value="1"/>
</dbReference>
<dbReference type="AlphaFoldDB" id="A0AAD9MPJ9"/>
<sequence>MEELPFLQSANFSNNRLKTTEGCSHPLLEHLIMNFNEIPMISGLEPERLTRLHTLELRGNRLTTTAGLNLPNLKNLFLVSSQSSR</sequence>
<reference evidence="1" key="1">
    <citation type="journal article" date="2023" name="Mol. Biol. Evol.">
        <title>Third-Generation Sequencing Reveals the Adaptive Role of the Epigenome in Three Deep-Sea Polychaetes.</title>
        <authorList>
            <person name="Perez M."/>
            <person name="Aroh O."/>
            <person name="Sun Y."/>
            <person name="Lan Y."/>
            <person name="Juniper S.K."/>
            <person name="Young C.R."/>
            <person name="Angers B."/>
            <person name="Qian P.Y."/>
        </authorList>
    </citation>
    <scope>NUCLEOTIDE SEQUENCE</scope>
    <source>
        <strain evidence="1">R07B-5</strain>
    </source>
</reference>
<dbReference type="InterPro" id="IPR032675">
    <property type="entry name" value="LRR_dom_sf"/>
</dbReference>
<proteinExistence type="predicted"/>
<gene>
    <name evidence="1" type="ORF">NP493_8189g00003</name>
</gene>
<dbReference type="EMBL" id="JAODUO010008220">
    <property type="protein sequence ID" value="KAK2138234.1"/>
    <property type="molecule type" value="Genomic_DNA"/>
</dbReference>
<keyword evidence="2" id="KW-1185">Reference proteome</keyword>
<dbReference type="InterPro" id="IPR001611">
    <property type="entry name" value="Leu-rich_rpt"/>
</dbReference>
<comment type="caution">
    <text evidence="1">The sequence shown here is derived from an EMBL/GenBank/DDBJ whole genome shotgun (WGS) entry which is preliminary data.</text>
</comment>
<accession>A0AAD9MPJ9</accession>
<dbReference type="Proteomes" id="UP001209878">
    <property type="component" value="Unassembled WGS sequence"/>
</dbReference>